<dbReference type="InterPro" id="IPR001138">
    <property type="entry name" value="Zn2Cys6_DnaBD"/>
</dbReference>
<comment type="caution">
    <text evidence="4">The sequence shown here is derived from an EMBL/GenBank/DDBJ whole genome shotgun (WGS) entry which is preliminary data.</text>
</comment>
<dbReference type="AlphaFoldDB" id="A0A7C8NTV8"/>
<dbReference type="CDD" id="cd00067">
    <property type="entry name" value="GAL4"/>
    <property type="match status" value="1"/>
</dbReference>
<evidence type="ECO:0000259" key="3">
    <source>
        <dbReference type="PROSITE" id="PS50048"/>
    </source>
</evidence>
<dbReference type="Pfam" id="PF00172">
    <property type="entry name" value="Zn_clus"/>
    <property type="match status" value="1"/>
</dbReference>
<evidence type="ECO:0000256" key="1">
    <source>
        <dbReference type="ARBA" id="ARBA00023242"/>
    </source>
</evidence>
<feature type="compositionally biased region" description="Low complexity" evidence="2">
    <location>
        <begin position="17"/>
        <end position="26"/>
    </location>
</feature>
<dbReference type="GO" id="GO:0000981">
    <property type="term" value="F:DNA-binding transcription factor activity, RNA polymerase II-specific"/>
    <property type="evidence" value="ECO:0007669"/>
    <property type="project" value="InterPro"/>
</dbReference>
<feature type="region of interest" description="Disordered" evidence="2">
    <location>
        <begin position="1"/>
        <end position="38"/>
    </location>
</feature>
<protein>
    <recommendedName>
        <fullName evidence="3">Zn(2)-C6 fungal-type domain-containing protein</fullName>
    </recommendedName>
</protein>
<dbReference type="Proteomes" id="UP000480548">
    <property type="component" value="Unassembled WGS sequence"/>
</dbReference>
<dbReference type="EMBL" id="WIQZ01000027">
    <property type="protein sequence ID" value="KAF3136908.1"/>
    <property type="molecule type" value="Genomic_DNA"/>
</dbReference>
<feature type="domain" description="Zn(2)-C6 fungal-type" evidence="3">
    <location>
        <begin position="40"/>
        <end position="70"/>
    </location>
</feature>
<organism evidence="4 5">
    <name type="scientific">Orbilia oligospora</name>
    <name type="common">Nematode-trapping fungus</name>
    <name type="synonym">Arthrobotrys oligospora</name>
    <dbReference type="NCBI Taxonomy" id="2813651"/>
    <lineage>
        <taxon>Eukaryota</taxon>
        <taxon>Fungi</taxon>
        <taxon>Dikarya</taxon>
        <taxon>Ascomycota</taxon>
        <taxon>Pezizomycotina</taxon>
        <taxon>Orbiliomycetes</taxon>
        <taxon>Orbiliales</taxon>
        <taxon>Orbiliaceae</taxon>
        <taxon>Orbilia</taxon>
    </lineage>
</organism>
<dbReference type="CDD" id="cd12148">
    <property type="entry name" value="fungal_TF_MHR"/>
    <property type="match status" value="2"/>
</dbReference>
<dbReference type="PANTHER" id="PTHR47256:SF3">
    <property type="entry name" value="ZN(II)2CYS6 TRANSCRIPTION FACTOR (EUROFUNG)"/>
    <property type="match status" value="1"/>
</dbReference>
<evidence type="ECO:0000256" key="2">
    <source>
        <dbReference type="SAM" id="MobiDB-lite"/>
    </source>
</evidence>
<dbReference type="Gene3D" id="4.10.240.10">
    <property type="entry name" value="Zn(2)-C6 fungal-type DNA-binding domain"/>
    <property type="match status" value="1"/>
</dbReference>
<evidence type="ECO:0000313" key="5">
    <source>
        <dbReference type="Proteomes" id="UP000480548"/>
    </source>
</evidence>
<accession>A0A7C8NTV8</accession>
<keyword evidence="1" id="KW-0539">Nucleus</keyword>
<sequence>MSGRPSGSKAPLRKLRPAPALQPRPAMVAKSNKKTRAKTACMPCQQSKRKCDEESPKCSSCIESDLDCIYSVEGTARHKRNIIRDKIKDYESDIAKYERILDHIKGSSVSSLQRVLEVIRGQATLEEIMMFIRNDQAAYLPTELISPVPTTSSLSLLMNEEWYQGIEPLDRINLEILDDRPILDVTAHPWTTVTDDDELVSHLMSLYMTWDHPVWHLFDWDIFIDAMKTGDTTYCSPLLVNATLAEACLWRRRWFDLSPNIRAELRNIELREVHKLVSRSIKAQVPQRNKRIGLAYDQRYVIKTYVCRDLATRSAASAHRRRQEQEKNDQTAAKGINDSLRRCEINELSFLCLSSPLKSKVCVAKSTSAEDKGPSPKSGAMLILLQHYSNRISFRADPHNPNFIGHRFFQEAMRLWNEETTQIPTLLTVQSALMIGVTLAADGMDRLGGMFLNNGIRLCRELFLQPSTEGSMKGKDVAAPQTDAEKKFEFARQVTVWAAFSFQSMYDWVARCAHTMPPPDLPLPYLESHCPVGYPVPDGGIPIHPVQHKDGGAFREVKAADEWRPYPYIREPELNVTRVAFQCHATLHVIAYELAEKQLESINGEKSLSLLEKKRFYRLLDEWKEKLPEEIQDLRNISPGPTFMNALFHILVLDIHQNKIKDEEQEDPTELELFKDESEARFERSKSGLYVLMDIYNRKNGMFTMSQPLTFPMLIVSQNAMASLAKVKGLETPTPVPEGGEKEDTIVRPILARGPYDEDHAVQTFENTLQWACNASTSFVTIKIFVRLMQLEAKRIGIQLSPTNIENLRRVFQWENKDKGKWIEELEKTQTSLMWRKKKKESNIVDMVKSLEELTVAEG</sequence>
<dbReference type="SUPFAM" id="SSF57701">
    <property type="entry name" value="Zn2/Cys6 DNA-binding domain"/>
    <property type="match status" value="1"/>
</dbReference>
<dbReference type="PROSITE" id="PS50048">
    <property type="entry name" value="ZN2_CY6_FUNGAL_2"/>
    <property type="match status" value="1"/>
</dbReference>
<dbReference type="InterPro" id="IPR036864">
    <property type="entry name" value="Zn2-C6_fun-type_DNA-bd_sf"/>
</dbReference>
<gene>
    <name evidence="4" type="ORF">TWF703_005228</name>
</gene>
<dbReference type="PANTHER" id="PTHR47256">
    <property type="entry name" value="ZN(II)2CYS6 TRANSCRIPTION FACTOR (EUROFUNG)-RELATED"/>
    <property type="match status" value="1"/>
</dbReference>
<proteinExistence type="predicted"/>
<dbReference type="SMART" id="SM00066">
    <property type="entry name" value="GAL4"/>
    <property type="match status" value="1"/>
</dbReference>
<dbReference type="InterPro" id="IPR053187">
    <property type="entry name" value="Notoamide_regulator"/>
</dbReference>
<dbReference type="GO" id="GO:0008270">
    <property type="term" value="F:zinc ion binding"/>
    <property type="evidence" value="ECO:0007669"/>
    <property type="project" value="InterPro"/>
</dbReference>
<name>A0A7C8NTV8_ORBOL</name>
<reference evidence="4 5" key="1">
    <citation type="submission" date="2019-06" db="EMBL/GenBank/DDBJ databases">
        <authorList>
            <person name="Palmer J.M."/>
        </authorList>
    </citation>
    <scope>NUCLEOTIDE SEQUENCE [LARGE SCALE GENOMIC DNA]</scope>
    <source>
        <strain evidence="4 5">TWF703</strain>
    </source>
</reference>
<evidence type="ECO:0000313" key="4">
    <source>
        <dbReference type="EMBL" id="KAF3136908.1"/>
    </source>
</evidence>